<comment type="caution">
    <text evidence="1">The sequence shown here is derived from an EMBL/GenBank/DDBJ whole genome shotgun (WGS) entry which is preliminary data.</text>
</comment>
<evidence type="ECO:0000313" key="1">
    <source>
        <dbReference type="EMBL" id="MDP9840056.1"/>
    </source>
</evidence>
<name>A0ABT9PZZ6_9HYPH</name>
<proteinExistence type="predicted"/>
<dbReference type="RefSeq" id="WP_306839304.1">
    <property type="nucleotide sequence ID" value="NZ_JAUSRF010000022.1"/>
</dbReference>
<dbReference type="Proteomes" id="UP001241472">
    <property type="component" value="Unassembled WGS sequence"/>
</dbReference>
<reference evidence="1 2" key="1">
    <citation type="submission" date="2023-07" db="EMBL/GenBank/DDBJ databases">
        <title>Sorghum-associated microbial communities from plants grown in Nebraska, USA.</title>
        <authorList>
            <person name="Schachtman D."/>
        </authorList>
    </citation>
    <scope>NUCLEOTIDE SEQUENCE [LARGE SCALE GENOMIC DNA]</scope>
    <source>
        <strain evidence="1 2">DS1307</strain>
    </source>
</reference>
<evidence type="ECO:0000313" key="2">
    <source>
        <dbReference type="Proteomes" id="UP001241472"/>
    </source>
</evidence>
<sequence>MKVIDDWLDDKLTARQMVLGFVEDASEFSMLAGALRAEAQAEGYSQAALVAACGGDICSYLMQITQRSTVSIAAE</sequence>
<protein>
    <recommendedName>
        <fullName evidence="3">Addiction module antidote protein</fullName>
    </recommendedName>
</protein>
<organism evidence="1 2">
    <name type="scientific">Neorhizobium huautlense</name>
    <dbReference type="NCBI Taxonomy" id="67774"/>
    <lineage>
        <taxon>Bacteria</taxon>
        <taxon>Pseudomonadati</taxon>
        <taxon>Pseudomonadota</taxon>
        <taxon>Alphaproteobacteria</taxon>
        <taxon>Hyphomicrobiales</taxon>
        <taxon>Rhizobiaceae</taxon>
        <taxon>Rhizobium/Agrobacterium group</taxon>
        <taxon>Neorhizobium</taxon>
    </lineage>
</organism>
<keyword evidence="2" id="KW-1185">Reference proteome</keyword>
<accession>A0ABT9PZZ6</accession>
<dbReference type="EMBL" id="JAUSRF010000022">
    <property type="protein sequence ID" value="MDP9840056.1"/>
    <property type="molecule type" value="Genomic_DNA"/>
</dbReference>
<gene>
    <name evidence="1" type="ORF">J2T09_004836</name>
</gene>
<evidence type="ECO:0008006" key="3">
    <source>
        <dbReference type="Google" id="ProtNLM"/>
    </source>
</evidence>